<dbReference type="InterPro" id="IPR044016">
    <property type="entry name" value="Big_13"/>
</dbReference>
<evidence type="ECO:0000259" key="5">
    <source>
        <dbReference type="Pfam" id="PF19077"/>
    </source>
</evidence>
<evidence type="ECO:0000313" key="7">
    <source>
        <dbReference type="Proteomes" id="UP000501452"/>
    </source>
</evidence>
<dbReference type="GO" id="GO:0005975">
    <property type="term" value="P:carbohydrate metabolic process"/>
    <property type="evidence" value="ECO:0007669"/>
    <property type="project" value="UniProtKB-ARBA"/>
</dbReference>
<sequence length="1242" mass="128167">MTYVREHDSSRGISVVRKAFLACFAALLAVLALAPQANAQAVINEPPQLPHEVVVFPQRDFVVADGYQDGQRLDFEVIRKDTGGNDVTVGTATGVVAGGLLEVNHPGGVCWTDQTPDILPGDRVVVTDPSGNGDAVTTANVTAEAAFINDTTGNIEVHGTAREADGSRIPIERLEQRIINPDLVDTSVGRRDIRATSDGAELGTISYDGETGNAWTATYSDLGDQAEQVAVAGQTRIMSWQATNAAGDRLGITIFEEDEIGGPGLGGCGAGASYGVADFGRDAINASNVGQALDVTGSAFDASAVTATLSDGTRTINANITQQPTPATGHQSWKGTFSAADVATLADGNLTASSTYTIQDIDEATQLPVERQIKGADKLILKDTVAPDAGGLTATPGAGTFTSPQNVKLQKPAGEDRLTEVYYTTNGSQPTLASRVFGEDIIVTDDQTIRARMVDAAGNQSGVNSFAYDINVGPDSTVDAPANVTPIDVPDAPNTGTINNPPQLPHDVTVFPSRDFVVADFYEPFTDLFFKVVRNGHVVGAAKGTTDAAGFLEVNHPGGVCWTGQTPDIKAGDEVIVTDAQGNGDAVSTSDVFATGAEEVGSTVVIHGTAADANGNPFPIERLEQRIINPDFRDAPGSTIGRRDIRATSDGAELGDISYDPVDPQDNPDGTRWTAVYTGLNAVERDLAVAGQTRIMGWQATNAAGDRLGITIFEVGELGGPGFGGCPAPTDFAVTGANRDAVNATNVSQGLQIDGLSNNASAVRVTLTDGSGNTASADAAITPSPGLTSPNAQVFKAAFTAGQLGGLDEGTLTASAAYTVPGEPDANGNPTTTTFDGVVNFEVLKDTVAPDANGITATPNANTGTNRYPTWQAIALEHGDAEGTGIRFTLNGNDPTPYSRLAESQIVLDARPEPYALKAIAVDKAGNKSAVRTFEFNIVDGIAPRQPGALDLAAASDTGLSNTDNVTNDATPTFGGTAEARSTVRLFELTGTDTLNQVGQATAGTNGSFSVTANTLSDGDHALLVTATDASGNESARSNVLNLTVDTAAPNTTITSGPTGTVNVTTASFGLSSSEPQGARFQCSLDGVAFAACTSPRNYTGLAPNRSHTFRAQTTDLAGNLEADPASRTWTIDTVRPTVTRTTPAAGARNVAPASNVTATFSEAMTADTVNGTTVRLVRNGTRVGATVNYSPATRVVTLNPNANLVRGATYTATIVGGANGVKDTAGNAMATGMSWSFRIAP</sequence>
<dbReference type="Pfam" id="PF13290">
    <property type="entry name" value="CHB_HEX_C_1"/>
    <property type="match status" value="2"/>
</dbReference>
<dbReference type="InterPro" id="IPR032812">
    <property type="entry name" value="SbsA_Ig"/>
</dbReference>
<dbReference type="Pfam" id="PF13205">
    <property type="entry name" value="Big_5"/>
    <property type="match status" value="1"/>
</dbReference>
<name>A0A6G8Q4M7_9ACTN</name>
<dbReference type="EMBL" id="CP045119">
    <property type="protein sequence ID" value="QIN81379.1"/>
    <property type="molecule type" value="Genomic_DNA"/>
</dbReference>
<dbReference type="KEGG" id="rub:GBA63_01120"/>
<feature type="domain" description="GH29D-like beta-sandwich" evidence="4">
    <location>
        <begin position="867"/>
        <end position="933"/>
    </location>
</feature>
<dbReference type="Gene3D" id="2.60.40.1220">
    <property type="match status" value="1"/>
</dbReference>
<evidence type="ECO:0000259" key="4">
    <source>
        <dbReference type="Pfam" id="PF13290"/>
    </source>
</evidence>
<evidence type="ECO:0000256" key="2">
    <source>
        <dbReference type="SAM" id="SignalP"/>
    </source>
</evidence>
<organism evidence="6 7">
    <name type="scientific">Rubrobacter tropicus</name>
    <dbReference type="NCBI Taxonomy" id="2653851"/>
    <lineage>
        <taxon>Bacteria</taxon>
        <taxon>Bacillati</taxon>
        <taxon>Actinomycetota</taxon>
        <taxon>Rubrobacteria</taxon>
        <taxon>Rubrobacterales</taxon>
        <taxon>Rubrobacteraceae</taxon>
        <taxon>Rubrobacter</taxon>
    </lineage>
</organism>
<dbReference type="InterPro" id="IPR059177">
    <property type="entry name" value="GH29D-like_dom"/>
</dbReference>
<feature type="signal peptide" evidence="2">
    <location>
        <begin position="1"/>
        <end position="39"/>
    </location>
</feature>
<feature type="domain" description="GH29D-like beta-sandwich" evidence="4">
    <location>
        <begin position="396"/>
        <end position="463"/>
    </location>
</feature>
<evidence type="ECO:0000259" key="3">
    <source>
        <dbReference type="Pfam" id="PF13205"/>
    </source>
</evidence>
<feature type="domain" description="Bacterial Ig-like" evidence="5">
    <location>
        <begin position="949"/>
        <end position="1047"/>
    </location>
</feature>
<dbReference type="InterPro" id="IPR014755">
    <property type="entry name" value="Cu-Rt/internalin_Ig-like"/>
</dbReference>
<feature type="chain" id="PRO_5038864226" description="SbsA Ig-like domain-containing protein" evidence="2">
    <location>
        <begin position="40"/>
        <end position="1242"/>
    </location>
</feature>
<protein>
    <recommendedName>
        <fullName evidence="8">SbsA Ig-like domain-containing protein</fullName>
    </recommendedName>
</protein>
<dbReference type="Pfam" id="PF19077">
    <property type="entry name" value="Big_13"/>
    <property type="match status" value="1"/>
</dbReference>
<dbReference type="AlphaFoldDB" id="A0A6G8Q4M7"/>
<gene>
    <name evidence="6" type="ORF">GBA63_01120</name>
</gene>
<evidence type="ECO:0000313" key="6">
    <source>
        <dbReference type="EMBL" id="QIN81379.1"/>
    </source>
</evidence>
<evidence type="ECO:0008006" key="8">
    <source>
        <dbReference type="Google" id="ProtNLM"/>
    </source>
</evidence>
<reference evidence="6 7" key="1">
    <citation type="submission" date="2019-10" db="EMBL/GenBank/DDBJ databases">
        <title>Rubrobacter sp nov SCSIO 52090 isolated from a deep-sea sediment in the South China Sea.</title>
        <authorList>
            <person name="Chen R.W."/>
        </authorList>
    </citation>
    <scope>NUCLEOTIDE SEQUENCE [LARGE SCALE GENOMIC DNA]</scope>
    <source>
        <strain evidence="6 7">SCSIO 52909</strain>
    </source>
</reference>
<feature type="domain" description="SbsA Ig-like" evidence="3">
    <location>
        <begin position="1133"/>
        <end position="1239"/>
    </location>
</feature>
<keyword evidence="1 2" id="KW-0732">Signal</keyword>
<dbReference type="InterPro" id="IPR013783">
    <property type="entry name" value="Ig-like_fold"/>
</dbReference>
<dbReference type="Gene3D" id="2.60.40.10">
    <property type="entry name" value="Immunoglobulins"/>
    <property type="match status" value="1"/>
</dbReference>
<accession>A0A6G8Q4M7</accession>
<evidence type="ECO:0000256" key="1">
    <source>
        <dbReference type="ARBA" id="ARBA00022729"/>
    </source>
</evidence>
<dbReference type="Proteomes" id="UP000501452">
    <property type="component" value="Chromosome"/>
</dbReference>
<keyword evidence="7" id="KW-1185">Reference proteome</keyword>
<proteinExistence type="predicted"/>
<dbReference type="RefSeq" id="WP_166172696.1">
    <property type="nucleotide sequence ID" value="NZ_CP045119.1"/>
</dbReference>